<dbReference type="Proteomes" id="UP000433309">
    <property type="component" value="Unassembled WGS sequence"/>
</dbReference>
<keyword evidence="1" id="KW-0812">Transmembrane</keyword>
<gene>
    <name evidence="2" type="ORF">GJ699_26495</name>
</gene>
<keyword evidence="3" id="KW-1185">Reference proteome</keyword>
<keyword evidence="1" id="KW-1133">Transmembrane helix</keyword>
<feature type="transmembrane region" description="Helical" evidence="1">
    <location>
        <begin position="141"/>
        <end position="159"/>
    </location>
</feature>
<feature type="transmembrane region" description="Helical" evidence="1">
    <location>
        <begin position="42"/>
        <end position="60"/>
    </location>
</feature>
<feature type="transmembrane region" description="Helical" evidence="1">
    <location>
        <begin position="109"/>
        <end position="129"/>
    </location>
</feature>
<dbReference type="AlphaFoldDB" id="A0A6I2L9Z5"/>
<evidence type="ECO:0000256" key="1">
    <source>
        <dbReference type="SAM" id="Phobius"/>
    </source>
</evidence>
<name>A0A6I2L9Z5_9BURK</name>
<dbReference type="RefSeq" id="WP_154382043.1">
    <property type="nucleotide sequence ID" value="NZ_WKJK01000017.1"/>
</dbReference>
<evidence type="ECO:0000313" key="3">
    <source>
        <dbReference type="Proteomes" id="UP000433309"/>
    </source>
</evidence>
<dbReference type="EMBL" id="WKJK01000017">
    <property type="protein sequence ID" value="MRW93546.1"/>
    <property type="molecule type" value="Genomic_DNA"/>
</dbReference>
<evidence type="ECO:0000313" key="2">
    <source>
        <dbReference type="EMBL" id="MRW93546.1"/>
    </source>
</evidence>
<reference evidence="2 3" key="1">
    <citation type="submission" date="2019-11" db="EMBL/GenBank/DDBJ databases">
        <title>Novel species isolated from a subtropical stream in China.</title>
        <authorList>
            <person name="Lu H."/>
        </authorList>
    </citation>
    <scope>NUCLEOTIDE SEQUENCE [LARGE SCALE GENOMIC DNA]</scope>
    <source>
        <strain evidence="2 3">FT80W</strain>
    </source>
</reference>
<feature type="transmembrane region" description="Helical" evidence="1">
    <location>
        <begin position="69"/>
        <end position="89"/>
    </location>
</feature>
<keyword evidence="1" id="KW-0472">Membrane</keyword>
<comment type="caution">
    <text evidence="2">The sequence shown here is derived from an EMBL/GenBank/DDBJ whole genome shotgun (WGS) entry which is preliminary data.</text>
</comment>
<sequence>MKPDSLVVFWLLRHTIHREKQARSLTIIHMPNLPNLLNRRPTARLIALGIYALSLCFTGIRETRGAEPGILILLTGPLGVLIGVFGWFANPLFGLSLLLSKRQSALSMLLAFAGLMLALFAVKLTAIPYDDGEGQFIEFGFGYYLWLTSFVAAMLAAAFESGNYLLRWWALFLADRRAAHAAPAVAGTVRAGVAHRVGRSSSAATVDTGAGHATPQQLLRPTRISRPDREQLERQRLRRLAI</sequence>
<organism evidence="2 3">
    <name type="scientific">Duganella guangzhouensis</name>
    <dbReference type="NCBI Taxonomy" id="2666084"/>
    <lineage>
        <taxon>Bacteria</taxon>
        <taxon>Pseudomonadati</taxon>
        <taxon>Pseudomonadota</taxon>
        <taxon>Betaproteobacteria</taxon>
        <taxon>Burkholderiales</taxon>
        <taxon>Oxalobacteraceae</taxon>
        <taxon>Telluria group</taxon>
        <taxon>Duganella</taxon>
    </lineage>
</organism>
<proteinExistence type="predicted"/>
<protein>
    <submittedName>
        <fullName evidence="2">Uncharacterized protein</fullName>
    </submittedName>
</protein>
<accession>A0A6I2L9Z5</accession>